<dbReference type="RefSeq" id="WP_127587593.1">
    <property type="nucleotide sequence ID" value="NZ_CP140964.1"/>
</dbReference>
<gene>
    <name evidence="5" type="ORF">GHJ91_32665</name>
</gene>
<dbReference type="InterPro" id="IPR015927">
    <property type="entry name" value="Peptidase_S24_S26A/B/C"/>
</dbReference>
<keyword evidence="1" id="KW-0805">Transcription regulation</keyword>
<dbReference type="InterPro" id="IPR010982">
    <property type="entry name" value="Lambda_DNA-bd_dom_sf"/>
</dbReference>
<dbReference type="Gene3D" id="1.10.260.40">
    <property type="entry name" value="lambda repressor-like DNA-binding domains"/>
    <property type="match status" value="1"/>
</dbReference>
<sequence length="244" mass="27078">MDTIGDRIRARRKAVGLTQQGLAEAFGINRVSVTLWENNSTAPERNKIVPLAEILQCEPEWLLTGQGNAPEETEAGITRRLRVVSVNPKPKKPKPNASFPPRWQQFPGDKSIPLRGHIAAGANGRFIMNGQDIAQVFCPPGLEGVEGAYAVQVDGRSGEPRFFHGETAWVNPHLKVRQGDDVVVQILGDNDDDEVSSYLKRFVSRSGDTLRLYQYNPGEGETHELEFPAEKVFSVHKVVFHAML</sequence>
<protein>
    <submittedName>
        <fullName evidence="5">Helix-turn-helix domain-containing protein</fullName>
    </submittedName>
</protein>
<dbReference type="PANTHER" id="PTHR40661:SF3">
    <property type="entry name" value="FELS-1 PROPHAGE TRANSCRIPTIONAL REGULATOR"/>
    <property type="match status" value="1"/>
</dbReference>
<dbReference type="CDD" id="cd00093">
    <property type="entry name" value="HTH_XRE"/>
    <property type="match status" value="1"/>
</dbReference>
<feature type="domain" description="HTH cro/C1-type" evidence="4">
    <location>
        <begin position="8"/>
        <end position="62"/>
    </location>
</feature>
<evidence type="ECO:0000313" key="5">
    <source>
        <dbReference type="EMBL" id="MQW73665.1"/>
    </source>
</evidence>
<dbReference type="SMART" id="SM00530">
    <property type="entry name" value="HTH_XRE"/>
    <property type="match status" value="1"/>
</dbReference>
<dbReference type="Pfam" id="PF00717">
    <property type="entry name" value="Peptidase_S24"/>
    <property type="match status" value="1"/>
</dbReference>
<dbReference type="SUPFAM" id="SSF47413">
    <property type="entry name" value="lambda repressor-like DNA-binding domains"/>
    <property type="match status" value="1"/>
</dbReference>
<evidence type="ECO:0000256" key="2">
    <source>
        <dbReference type="ARBA" id="ARBA00023125"/>
    </source>
</evidence>
<organism evidence="5">
    <name type="scientific">Sinorhizobium medicae</name>
    <dbReference type="NCBI Taxonomy" id="110321"/>
    <lineage>
        <taxon>Bacteria</taxon>
        <taxon>Pseudomonadati</taxon>
        <taxon>Pseudomonadota</taxon>
        <taxon>Alphaproteobacteria</taxon>
        <taxon>Hyphomicrobiales</taxon>
        <taxon>Rhizobiaceae</taxon>
        <taxon>Sinorhizobium/Ensifer group</taxon>
        <taxon>Sinorhizobium</taxon>
    </lineage>
</organism>
<dbReference type="Pfam" id="PF01381">
    <property type="entry name" value="HTH_3"/>
    <property type="match status" value="1"/>
</dbReference>
<name>A0A6G1WVN2_9HYPH</name>
<dbReference type="GO" id="GO:0003677">
    <property type="term" value="F:DNA binding"/>
    <property type="evidence" value="ECO:0007669"/>
    <property type="project" value="UniProtKB-KW"/>
</dbReference>
<dbReference type="SUPFAM" id="SSF51306">
    <property type="entry name" value="LexA/Signal peptidase"/>
    <property type="match status" value="1"/>
</dbReference>
<evidence type="ECO:0000256" key="1">
    <source>
        <dbReference type="ARBA" id="ARBA00023015"/>
    </source>
</evidence>
<reference evidence="5" key="1">
    <citation type="journal article" date="2013" name="Genome Biol.">
        <title>Comparative genomics of the core and accessory genomes of 48 Sinorhizobium strains comprising five genospecies.</title>
        <authorList>
            <person name="Sugawara M."/>
            <person name="Epstein B."/>
            <person name="Badgley B.D."/>
            <person name="Unno T."/>
            <person name="Xu L."/>
            <person name="Reese J."/>
            <person name="Gyaneshwar P."/>
            <person name="Denny R."/>
            <person name="Mudge J."/>
            <person name="Bharti A.K."/>
            <person name="Farmer A.D."/>
            <person name="May G.D."/>
            <person name="Woodward J.E."/>
            <person name="Medigue C."/>
            <person name="Vallenet D."/>
            <person name="Lajus A."/>
            <person name="Rouy Z."/>
            <person name="Martinez-Vaz B."/>
            <person name="Tiffin P."/>
            <person name="Young N.D."/>
            <person name="Sadowsky M.J."/>
        </authorList>
    </citation>
    <scope>NUCLEOTIDE SEQUENCE</scope>
    <source>
        <strain evidence="5">M1</strain>
    </source>
</reference>
<dbReference type="Gene3D" id="2.10.109.10">
    <property type="entry name" value="Umud Fragment, subunit A"/>
    <property type="match status" value="1"/>
</dbReference>
<dbReference type="PANTHER" id="PTHR40661">
    <property type="match status" value="1"/>
</dbReference>
<comment type="caution">
    <text evidence="5">The sequence shown here is derived from an EMBL/GenBank/DDBJ whole genome shotgun (WGS) entry which is preliminary data.</text>
</comment>
<evidence type="ECO:0000256" key="3">
    <source>
        <dbReference type="ARBA" id="ARBA00023163"/>
    </source>
</evidence>
<accession>A0A6G1WVN2</accession>
<dbReference type="InterPro" id="IPR001387">
    <property type="entry name" value="Cro/C1-type_HTH"/>
</dbReference>
<dbReference type="InterPro" id="IPR039418">
    <property type="entry name" value="LexA-like"/>
</dbReference>
<dbReference type="InterPro" id="IPR036286">
    <property type="entry name" value="LexA/Signal_pep-like_sf"/>
</dbReference>
<dbReference type="EMBL" id="WISB01000218">
    <property type="protein sequence ID" value="MQW73665.1"/>
    <property type="molecule type" value="Genomic_DNA"/>
</dbReference>
<proteinExistence type="predicted"/>
<dbReference type="PROSITE" id="PS50943">
    <property type="entry name" value="HTH_CROC1"/>
    <property type="match status" value="1"/>
</dbReference>
<evidence type="ECO:0000259" key="4">
    <source>
        <dbReference type="PROSITE" id="PS50943"/>
    </source>
</evidence>
<dbReference type="AlphaFoldDB" id="A0A6G1WVN2"/>
<keyword evidence="2" id="KW-0238">DNA-binding</keyword>
<dbReference type="CDD" id="cd06529">
    <property type="entry name" value="S24_LexA-like"/>
    <property type="match status" value="1"/>
</dbReference>
<keyword evidence="3" id="KW-0804">Transcription</keyword>